<evidence type="ECO:0000259" key="11">
    <source>
        <dbReference type="PROSITE" id="PS50883"/>
    </source>
</evidence>
<dbReference type="Pfam" id="PF12792">
    <property type="entry name" value="CSS-motif"/>
    <property type="match status" value="1"/>
</dbReference>
<feature type="transmembrane region" description="Helical" evidence="10">
    <location>
        <begin position="12"/>
        <end position="32"/>
    </location>
</feature>
<dbReference type="InterPro" id="IPR024744">
    <property type="entry name" value="CSS-motif_dom"/>
</dbReference>
<comment type="subcellular location">
    <subcellularLocation>
        <location evidence="1">Cell membrane</location>
        <topology evidence="1">Multi-pass membrane protein</topology>
    </subcellularLocation>
</comment>
<name>A0A3N9TKF2_9VIBR</name>
<dbReference type="GO" id="GO:0005886">
    <property type="term" value="C:plasma membrane"/>
    <property type="evidence" value="ECO:0007669"/>
    <property type="project" value="UniProtKB-SubCell"/>
</dbReference>
<evidence type="ECO:0000256" key="9">
    <source>
        <dbReference type="ARBA" id="ARBA00034290"/>
    </source>
</evidence>
<dbReference type="InterPro" id="IPR050706">
    <property type="entry name" value="Cyclic-di-GMP_PDE-like"/>
</dbReference>
<dbReference type="GO" id="GO:0071111">
    <property type="term" value="F:cyclic-guanylate-specific phosphodiesterase activity"/>
    <property type="evidence" value="ECO:0007669"/>
    <property type="project" value="UniProtKB-EC"/>
</dbReference>
<dbReference type="PANTHER" id="PTHR33121">
    <property type="entry name" value="CYCLIC DI-GMP PHOSPHODIESTERASE PDEF"/>
    <property type="match status" value="1"/>
</dbReference>
<reference evidence="12 13" key="1">
    <citation type="submission" date="2018-11" db="EMBL/GenBank/DDBJ databases">
        <title>Vibrio LJC006 sp. nov., isolated from seawater during the bloom of the enteromorpha.</title>
        <authorList>
            <person name="Liang J."/>
        </authorList>
    </citation>
    <scope>NUCLEOTIDE SEQUENCE [LARGE SCALE GENOMIC DNA]</scope>
    <source>
        <strain evidence="12 13">LJC006</strain>
    </source>
</reference>
<dbReference type="CDD" id="cd01948">
    <property type="entry name" value="EAL"/>
    <property type="match status" value="1"/>
</dbReference>
<organism evidence="12 13">
    <name type="scientific">Vibrio viridaestus</name>
    <dbReference type="NCBI Taxonomy" id="2487322"/>
    <lineage>
        <taxon>Bacteria</taxon>
        <taxon>Pseudomonadati</taxon>
        <taxon>Pseudomonadota</taxon>
        <taxon>Gammaproteobacteria</taxon>
        <taxon>Vibrionales</taxon>
        <taxon>Vibrionaceae</taxon>
        <taxon>Vibrio</taxon>
    </lineage>
</organism>
<protein>
    <recommendedName>
        <fullName evidence="2">cyclic-guanylate-specific phosphodiesterase</fullName>
        <ecNumber evidence="2">3.1.4.52</ecNumber>
    </recommendedName>
</protein>
<keyword evidence="5 10" id="KW-0812">Transmembrane</keyword>
<keyword evidence="7 10" id="KW-1133">Transmembrane helix</keyword>
<keyword evidence="3" id="KW-1003">Cell membrane</keyword>
<dbReference type="SUPFAM" id="SSF141868">
    <property type="entry name" value="EAL domain-like"/>
    <property type="match status" value="1"/>
</dbReference>
<evidence type="ECO:0000256" key="4">
    <source>
        <dbReference type="ARBA" id="ARBA00022636"/>
    </source>
</evidence>
<evidence type="ECO:0000313" key="13">
    <source>
        <dbReference type="Proteomes" id="UP000281112"/>
    </source>
</evidence>
<dbReference type="EMBL" id="RJVQ01000001">
    <property type="protein sequence ID" value="RQW64740.1"/>
    <property type="molecule type" value="Genomic_DNA"/>
</dbReference>
<evidence type="ECO:0000256" key="8">
    <source>
        <dbReference type="ARBA" id="ARBA00023136"/>
    </source>
</evidence>
<evidence type="ECO:0000256" key="6">
    <source>
        <dbReference type="ARBA" id="ARBA00022801"/>
    </source>
</evidence>
<dbReference type="InterPro" id="IPR035919">
    <property type="entry name" value="EAL_sf"/>
</dbReference>
<dbReference type="SMART" id="SM00052">
    <property type="entry name" value="EAL"/>
    <property type="match status" value="1"/>
</dbReference>
<evidence type="ECO:0000256" key="10">
    <source>
        <dbReference type="SAM" id="Phobius"/>
    </source>
</evidence>
<keyword evidence="13" id="KW-1185">Reference proteome</keyword>
<proteinExistence type="predicted"/>
<dbReference type="EC" id="3.1.4.52" evidence="2"/>
<comment type="caution">
    <text evidence="12">The sequence shown here is derived from an EMBL/GenBank/DDBJ whole genome shotgun (WGS) entry which is preliminary data.</text>
</comment>
<evidence type="ECO:0000256" key="7">
    <source>
        <dbReference type="ARBA" id="ARBA00022989"/>
    </source>
</evidence>
<dbReference type="Proteomes" id="UP000281112">
    <property type="component" value="Unassembled WGS sequence"/>
</dbReference>
<feature type="transmembrane region" description="Helical" evidence="10">
    <location>
        <begin position="230"/>
        <end position="249"/>
    </location>
</feature>
<dbReference type="RefSeq" id="WP_124935391.1">
    <property type="nucleotide sequence ID" value="NZ_RJVQ01000001.1"/>
</dbReference>
<dbReference type="PANTHER" id="PTHR33121:SF80">
    <property type="entry name" value="CYCLIC DI-GMP PHOSPHODIESTERASE PDEL"/>
    <property type="match status" value="1"/>
</dbReference>
<feature type="domain" description="EAL" evidence="11">
    <location>
        <begin position="255"/>
        <end position="508"/>
    </location>
</feature>
<evidence type="ECO:0000256" key="3">
    <source>
        <dbReference type="ARBA" id="ARBA00022475"/>
    </source>
</evidence>
<evidence type="ECO:0000256" key="1">
    <source>
        <dbReference type="ARBA" id="ARBA00004651"/>
    </source>
</evidence>
<sequence>MSKEKDQTSKLFSFFFTTIGFILIVFVAYFSFTHKANTESKFVYDRFNHMLKEFDKSYHNSLEKFAHSESCTTFLVQANNVILSSSHIRSIGLVENGIITCNTISGKSAIPLEDTLDMGNKTVEITFVKQKIRSTFNSDHSGLIVVHFGLGNESIVGFVLHPKEITEALRNTNSDFSNFIRIKNTIISPDGMSWIAEPKDIVVESQQTSLFSTGYYYSLMSFSTFLVRDYGYILFLWLFAGVAIANHLYRYLSNVDLLTLKIQVGIRRHEFIPYLQPLFDRSGFMIGAEVLVRWKRNGEILSPYHFIDRAEHTGQIKEITTHLMVEVASKLKLYNQNHRSIPLHIGFNASAVQFSDDMLLNDCRQFQRELEGQNYSLVIEITERLELPGESIYIQKINALKEENVLIALDDFGTGHCSLKYLHQMDVDYLKVDRSYVKAINSSNYRIELLDNVIDLAQRLNVETIAEGVETEAQEQYLRDKNVTLYQGYLYEKPISIEEFIDKYIKTS</sequence>
<comment type="catalytic activity">
    <reaction evidence="9">
        <text>3',3'-c-di-GMP + H2O = 5'-phosphoguanylyl(3'-&gt;5')guanosine + H(+)</text>
        <dbReference type="Rhea" id="RHEA:24902"/>
        <dbReference type="ChEBI" id="CHEBI:15377"/>
        <dbReference type="ChEBI" id="CHEBI:15378"/>
        <dbReference type="ChEBI" id="CHEBI:58754"/>
        <dbReference type="ChEBI" id="CHEBI:58805"/>
        <dbReference type="EC" id="3.1.4.52"/>
    </reaction>
</comment>
<accession>A0A3N9TKF2</accession>
<keyword evidence="6" id="KW-0378">Hydrolase</keyword>
<dbReference type="InterPro" id="IPR001633">
    <property type="entry name" value="EAL_dom"/>
</dbReference>
<gene>
    <name evidence="12" type="ORF">EES38_01450</name>
</gene>
<evidence type="ECO:0000313" key="12">
    <source>
        <dbReference type="EMBL" id="RQW64740.1"/>
    </source>
</evidence>
<dbReference type="OrthoDB" id="675397at2"/>
<dbReference type="Pfam" id="PF00563">
    <property type="entry name" value="EAL"/>
    <property type="match status" value="1"/>
</dbReference>
<dbReference type="Gene3D" id="3.20.20.450">
    <property type="entry name" value="EAL domain"/>
    <property type="match status" value="1"/>
</dbReference>
<dbReference type="AlphaFoldDB" id="A0A3N9TKF2"/>
<dbReference type="PROSITE" id="PS50883">
    <property type="entry name" value="EAL"/>
    <property type="match status" value="1"/>
</dbReference>
<keyword evidence="4" id="KW-0973">c-di-GMP</keyword>
<evidence type="ECO:0000256" key="5">
    <source>
        <dbReference type="ARBA" id="ARBA00022692"/>
    </source>
</evidence>
<keyword evidence="8 10" id="KW-0472">Membrane</keyword>
<evidence type="ECO:0000256" key="2">
    <source>
        <dbReference type="ARBA" id="ARBA00012282"/>
    </source>
</evidence>